<feature type="domain" description="EF-hand" evidence="16">
    <location>
        <begin position="261"/>
        <end position="296"/>
    </location>
</feature>
<evidence type="ECO:0000256" key="15">
    <source>
        <dbReference type="SAM" id="SignalP"/>
    </source>
</evidence>
<keyword evidence="3" id="KW-0479">Metal-binding</keyword>
<feature type="chain" id="PRO_5044738731" description="Reticulocalbin-3" evidence="15">
    <location>
        <begin position="19"/>
        <end position="312"/>
    </location>
</feature>
<comment type="function">
    <text evidence="12">Probable molecular chaperone assisting protein biosynthesis and transport in the endoplasmic reticulum. Required for the proper biosynthesis and transport of pulmonary surfactant-associated protein A/SP-A, pulmonary surfactant-associated protein D/SP-D and the lipid transporter ABCA3. By regulating both the proper expression and the degradation through the endoplasmic reticulum-associated protein degradation pathway of these proteins plays a crucial role in pulmonary surfactant homeostasis. Has an anti-fibrotic activity by negatively regulating the secretion of type I and type III collagens. This calcium-binding protein also transiently associates with immature PCSK6 and regulates its secretion.</text>
</comment>
<dbReference type="SUPFAM" id="SSF47473">
    <property type="entry name" value="EF-hand"/>
    <property type="match status" value="2"/>
</dbReference>
<dbReference type="CDD" id="cd16226">
    <property type="entry name" value="EFh_CREC_Calumenin_like"/>
    <property type="match status" value="1"/>
</dbReference>
<dbReference type="EMBL" id="HAAD01005695">
    <property type="protein sequence ID" value="CDG71927.1"/>
    <property type="molecule type" value="mRNA"/>
</dbReference>
<keyword evidence="11" id="KW-0599">Photoprotein</keyword>
<dbReference type="SMART" id="SM00054">
    <property type="entry name" value="EFh"/>
    <property type="match status" value="5"/>
</dbReference>
<evidence type="ECO:0000256" key="11">
    <source>
        <dbReference type="ARBA" id="ARBA00023262"/>
    </source>
</evidence>
<reference evidence="17" key="1">
    <citation type="journal article" date="2013" name="Genome Biol. Evol.">
        <title>Punctuated emergences of genetic and phenotypic innovations in eumetazoan, bilaterian, euteleostome, and hominidae ancestors.</title>
        <authorList>
            <person name="Wenger Y."/>
            <person name="Galliot B."/>
        </authorList>
    </citation>
    <scope>NUCLEOTIDE SEQUENCE</scope>
    <source>
        <tissue evidence="17">Whole animals</tissue>
    </source>
</reference>
<dbReference type="PROSITE" id="PS00018">
    <property type="entry name" value="EF_HAND_1"/>
    <property type="match status" value="5"/>
</dbReference>
<evidence type="ECO:0000256" key="6">
    <source>
        <dbReference type="ARBA" id="ARBA00022824"/>
    </source>
</evidence>
<dbReference type="Pfam" id="PF13833">
    <property type="entry name" value="EF-hand_8"/>
    <property type="match status" value="1"/>
</dbReference>
<dbReference type="Gene3D" id="1.10.238.10">
    <property type="entry name" value="EF-hand"/>
    <property type="match status" value="3"/>
</dbReference>
<evidence type="ECO:0000256" key="3">
    <source>
        <dbReference type="ARBA" id="ARBA00022723"/>
    </source>
</evidence>
<evidence type="ECO:0000256" key="2">
    <source>
        <dbReference type="ARBA" id="ARBA00007828"/>
    </source>
</evidence>
<dbReference type="OrthoDB" id="293868at2759"/>
<comment type="subcellular location">
    <subcellularLocation>
        <location evidence="1">Endoplasmic reticulum lumen</location>
    </subcellularLocation>
</comment>
<dbReference type="PANTHER" id="PTHR10827">
    <property type="entry name" value="RETICULOCALBIN"/>
    <property type="match status" value="1"/>
</dbReference>
<dbReference type="FunFam" id="1.10.238.10:FF:000090">
    <property type="entry name" value="calumenin isoform X2"/>
    <property type="match status" value="1"/>
</dbReference>
<evidence type="ECO:0000256" key="8">
    <source>
        <dbReference type="ARBA" id="ARBA00023180"/>
    </source>
</evidence>
<dbReference type="GO" id="GO:0005788">
    <property type="term" value="C:endoplasmic reticulum lumen"/>
    <property type="evidence" value="ECO:0007669"/>
    <property type="project" value="UniProtKB-SubCell"/>
</dbReference>
<evidence type="ECO:0000256" key="13">
    <source>
        <dbReference type="ARBA" id="ARBA00063143"/>
    </source>
</evidence>
<evidence type="ECO:0000256" key="7">
    <source>
        <dbReference type="ARBA" id="ARBA00022837"/>
    </source>
</evidence>
<dbReference type="PANTHER" id="PTHR10827:SF52">
    <property type="entry name" value="IP16409P"/>
    <property type="match status" value="1"/>
</dbReference>
<dbReference type="FunFam" id="1.10.238.10:FF:000104">
    <property type="entry name" value="calumenin isoform X1"/>
    <property type="match status" value="1"/>
</dbReference>
<feature type="signal peptide" evidence="15">
    <location>
        <begin position="1"/>
        <end position="18"/>
    </location>
</feature>
<organism evidence="17">
    <name type="scientific">Hydra vulgaris</name>
    <name type="common">Hydra</name>
    <name type="synonym">Hydra attenuata</name>
    <dbReference type="NCBI Taxonomy" id="6087"/>
    <lineage>
        <taxon>Eukaryota</taxon>
        <taxon>Metazoa</taxon>
        <taxon>Cnidaria</taxon>
        <taxon>Hydrozoa</taxon>
        <taxon>Hydroidolina</taxon>
        <taxon>Anthoathecata</taxon>
        <taxon>Aplanulata</taxon>
        <taxon>Hydridae</taxon>
        <taxon>Hydra</taxon>
    </lineage>
</organism>
<keyword evidence="5" id="KW-0677">Repeat</keyword>
<evidence type="ECO:0000256" key="1">
    <source>
        <dbReference type="ARBA" id="ARBA00004319"/>
    </source>
</evidence>
<dbReference type="InterPro" id="IPR011992">
    <property type="entry name" value="EF-hand-dom_pair"/>
</dbReference>
<dbReference type="InterPro" id="IPR002048">
    <property type="entry name" value="EF_hand_dom"/>
</dbReference>
<keyword evidence="7" id="KW-0106">Calcium</keyword>
<gene>
    <name evidence="17" type="primary">CALU</name>
</gene>
<evidence type="ECO:0000256" key="9">
    <source>
        <dbReference type="ARBA" id="ARBA00023186"/>
    </source>
</evidence>
<proteinExistence type="evidence at transcript level"/>
<dbReference type="AlphaFoldDB" id="T2MJ22"/>
<dbReference type="GO" id="GO:0005509">
    <property type="term" value="F:calcium ion binding"/>
    <property type="evidence" value="ECO:0007669"/>
    <property type="project" value="InterPro"/>
</dbReference>
<accession>T2MJ22</accession>
<comment type="subunit">
    <text evidence="13">Interacts with PCSK6 (immature form including the propeptide); probably involved in the maturation and the secretion of PCSK6.</text>
</comment>
<keyword evidence="4 15" id="KW-0732">Signal</keyword>
<keyword evidence="8" id="KW-0325">Glycoprotein</keyword>
<evidence type="ECO:0000256" key="4">
    <source>
        <dbReference type="ARBA" id="ARBA00022729"/>
    </source>
</evidence>
<keyword evidence="9" id="KW-0143">Chaperone</keyword>
<dbReference type="PROSITE" id="PS50222">
    <property type="entry name" value="EF_HAND_2"/>
    <property type="match status" value="3"/>
</dbReference>
<evidence type="ECO:0000256" key="14">
    <source>
        <dbReference type="ARBA" id="ARBA00072696"/>
    </source>
</evidence>
<evidence type="ECO:0000256" key="12">
    <source>
        <dbReference type="ARBA" id="ARBA00056975"/>
    </source>
</evidence>
<dbReference type="Pfam" id="PF13202">
    <property type="entry name" value="EF-hand_5"/>
    <property type="match status" value="1"/>
</dbReference>
<feature type="domain" description="EF-hand" evidence="16">
    <location>
        <begin position="66"/>
        <end position="101"/>
    </location>
</feature>
<dbReference type="KEGG" id="hmg:100206632"/>
<evidence type="ECO:0000256" key="10">
    <source>
        <dbReference type="ARBA" id="ARBA00023223"/>
    </source>
</evidence>
<feature type="domain" description="EF-hand" evidence="16">
    <location>
        <begin position="145"/>
        <end position="180"/>
    </location>
</feature>
<evidence type="ECO:0000259" key="16">
    <source>
        <dbReference type="PROSITE" id="PS50222"/>
    </source>
</evidence>
<dbReference type="Pfam" id="PF13499">
    <property type="entry name" value="EF-hand_7"/>
    <property type="match status" value="1"/>
</dbReference>
<dbReference type="GO" id="GO:0015031">
    <property type="term" value="P:protein transport"/>
    <property type="evidence" value="ECO:0007669"/>
    <property type="project" value="UniProtKB-ARBA"/>
</dbReference>
<name>T2MJ22_HYDVU</name>
<protein>
    <recommendedName>
        <fullName evidence="14">Reticulocalbin-3</fullName>
    </recommendedName>
</protein>
<dbReference type="OMA" id="FEADVDH"/>
<sequence>MKFTFVFLISFFIFKCESTPKDRVIKESDLSSENHNENDVHNKEYDHEAFLGKEDARRFEELTPEESKKRLGELYNKVDTDNDGFVTTEELKQWIKFTQNKYIWNDAKEQMKQNDLNKDDFVTFDEYKKGTYGFADEGNIAHYKDMIARDERRFKLADTDNDGRLSREQFASFLHPESDDNMKPLVVQETLEDIDKNKDGSISLDEYIGDLWPEEDRVAGNEPEWVKSEREQFTNYRDINKDGKMDKEEVAAWILPPDYDHITSEAQHLISEADTDDDGKLTKSEVVEKYDLFVGSQATDFGEALKYKHDEM</sequence>
<evidence type="ECO:0000256" key="5">
    <source>
        <dbReference type="ARBA" id="ARBA00022737"/>
    </source>
</evidence>
<dbReference type="GO" id="GO:0008218">
    <property type="term" value="P:bioluminescence"/>
    <property type="evidence" value="ECO:0007669"/>
    <property type="project" value="UniProtKB-KW"/>
</dbReference>
<comment type="similarity">
    <text evidence="2">Belongs to the aequorin family.</text>
</comment>
<dbReference type="InterPro" id="IPR018247">
    <property type="entry name" value="EF_Hand_1_Ca_BS"/>
</dbReference>
<keyword evidence="6" id="KW-0256">Endoplasmic reticulum</keyword>
<keyword evidence="10" id="KW-0455">Luminescence</keyword>
<evidence type="ECO:0000313" key="17">
    <source>
        <dbReference type="EMBL" id="CDG71927.1"/>
    </source>
</evidence>